<evidence type="ECO:0000313" key="3">
    <source>
        <dbReference type="Proteomes" id="UP001220961"/>
    </source>
</evidence>
<evidence type="ECO:0000313" key="2">
    <source>
        <dbReference type="EMBL" id="WFD19663.1"/>
    </source>
</evidence>
<feature type="domain" description="DUS-like FMN-binding" evidence="1">
    <location>
        <begin position="260"/>
        <end position="300"/>
    </location>
</feature>
<protein>
    <submittedName>
        <fullName evidence="2">tRNA-dihydrouridine(20a/20b) synthase [NAD(P)(+)]</fullName>
        <ecNumber evidence="2">1.3.1.90</ecNumber>
    </submittedName>
</protein>
<organism evidence="2 3">
    <name type="scientific">Malassezia caprae</name>
    <dbReference type="NCBI Taxonomy" id="1381934"/>
    <lineage>
        <taxon>Eukaryota</taxon>
        <taxon>Fungi</taxon>
        <taxon>Dikarya</taxon>
        <taxon>Basidiomycota</taxon>
        <taxon>Ustilaginomycotina</taxon>
        <taxon>Malasseziomycetes</taxon>
        <taxon>Malasseziales</taxon>
        <taxon>Malasseziaceae</taxon>
        <taxon>Malassezia</taxon>
    </lineage>
</organism>
<dbReference type="Proteomes" id="UP001220961">
    <property type="component" value="Chromosome 3"/>
</dbReference>
<sequence length="379" mass="40579">MAAGLSLPPHHLLSNYDDINVCAPMVRYSKLPFRALVAQYDTHITTTPMILATEFSRHPHARDSDFTTNGSERGQFEMLPVHGSTSKHPVKVRGSLVCQLAASEPEPLADAAELVSPFVDGIDLNCGWYVCTGSPSPQPWAYAEHIGSYLLRQPETVADMVRAVKGRLGTGYCVSVKIRIDTDLSRTNTLICNALHAGASLITVHGRTRHQSSASDPVNLDAVKFAIECANACGLQTARGTSPGDAWVHAEDGGAGGLAPCVVNGDIWTRDDAQAWRAHTGARGAMSARGLLANPALFSGAPRTPPAAIADFVDKSLLWGLPTALLQYVCSSYTSRHLAYMLEESLSSRFESNYFNSLASPASILDWLAEAGYMPSAPG</sequence>
<dbReference type="InterPro" id="IPR013785">
    <property type="entry name" value="Aldolase_TIM"/>
</dbReference>
<gene>
    <name evidence="2" type="primary">DUS4</name>
    <name evidence="2" type="ORF">MCAP1_001899</name>
</gene>
<keyword evidence="3" id="KW-1185">Reference proteome</keyword>
<dbReference type="AlphaFoldDB" id="A0AAF0E631"/>
<evidence type="ECO:0000259" key="1">
    <source>
        <dbReference type="Pfam" id="PF01207"/>
    </source>
</evidence>
<reference evidence="2" key="1">
    <citation type="submission" date="2023-03" db="EMBL/GenBank/DDBJ databases">
        <title>Mating type loci evolution in Malassezia.</title>
        <authorList>
            <person name="Coelho M.A."/>
        </authorList>
    </citation>
    <scope>NUCLEOTIDE SEQUENCE</scope>
    <source>
        <strain evidence="2">CBS 10434</strain>
    </source>
</reference>
<dbReference type="EMBL" id="CP119910">
    <property type="protein sequence ID" value="WFD19663.1"/>
    <property type="molecule type" value="Genomic_DNA"/>
</dbReference>
<keyword evidence="2" id="KW-0560">Oxidoreductase</keyword>
<accession>A0AAF0E631</accession>
<feature type="domain" description="DUS-like FMN-binding" evidence="1">
    <location>
        <begin position="22"/>
        <end position="224"/>
    </location>
</feature>
<dbReference type="GO" id="GO:0102266">
    <property type="term" value="F:tRNA-dihydrouridine20a synthase activity"/>
    <property type="evidence" value="ECO:0007669"/>
    <property type="project" value="UniProtKB-EC"/>
</dbReference>
<dbReference type="InterPro" id="IPR035587">
    <property type="entry name" value="DUS-like_FMN-bd"/>
</dbReference>
<dbReference type="SUPFAM" id="SSF51395">
    <property type="entry name" value="FMN-linked oxidoreductases"/>
    <property type="match status" value="1"/>
</dbReference>
<dbReference type="PANTHER" id="PTHR11082:SF31">
    <property type="entry name" value="TRNA-DIHYDROURIDINE(20A_20B) SYNTHASE [NAD(P)+]-LIKE"/>
    <property type="match status" value="1"/>
</dbReference>
<dbReference type="CDD" id="cd02801">
    <property type="entry name" value="DUS_like_FMN"/>
    <property type="match status" value="1"/>
</dbReference>
<dbReference type="Pfam" id="PF01207">
    <property type="entry name" value="Dus"/>
    <property type="match status" value="2"/>
</dbReference>
<dbReference type="Gene3D" id="3.20.20.70">
    <property type="entry name" value="Aldolase class I"/>
    <property type="match status" value="1"/>
</dbReference>
<proteinExistence type="predicted"/>
<dbReference type="PANTHER" id="PTHR11082">
    <property type="entry name" value="TRNA-DIHYDROURIDINE SYNTHASE"/>
    <property type="match status" value="1"/>
</dbReference>
<dbReference type="EC" id="1.3.1.90" evidence="2"/>
<name>A0AAF0E631_9BASI</name>